<dbReference type="InterPro" id="IPR035985">
    <property type="entry name" value="Ubiquitin-activating_enz"/>
</dbReference>
<dbReference type="GO" id="GO:0008641">
    <property type="term" value="F:ubiquitin-like modifier activating enzyme activity"/>
    <property type="evidence" value="ECO:0007669"/>
    <property type="project" value="InterPro"/>
</dbReference>
<evidence type="ECO:0000259" key="6">
    <source>
        <dbReference type="Pfam" id="PF00899"/>
    </source>
</evidence>
<dbReference type="Pfam" id="PF14457">
    <property type="entry name" value="Prok-E2_A"/>
    <property type="match status" value="1"/>
</dbReference>
<dbReference type="InterPro" id="IPR032865">
    <property type="entry name" value="Prok-E2_A"/>
</dbReference>
<evidence type="ECO:0000256" key="5">
    <source>
        <dbReference type="ARBA" id="ARBA00023049"/>
    </source>
</evidence>
<proteinExistence type="predicted"/>
<keyword evidence="8" id="KW-0548">Nucleotidyltransferase</keyword>
<keyword evidence="4" id="KW-0862">Zinc</keyword>
<dbReference type="InterPro" id="IPR000594">
    <property type="entry name" value="ThiF_NAD_FAD-bd"/>
</dbReference>
<keyword evidence="9" id="KW-1185">Reference proteome</keyword>
<reference evidence="8" key="1">
    <citation type="submission" date="2021-04" db="EMBL/GenBank/DDBJ databases">
        <title>Pseudaminobacter soli sp. nov., isolated from paddy soil contaminated by heavy metals.</title>
        <authorList>
            <person name="Zhang K."/>
        </authorList>
    </citation>
    <scope>NUCLEOTIDE SEQUENCE</scope>
    <source>
        <strain evidence="8">19-2017</strain>
    </source>
</reference>
<keyword evidence="8" id="KW-0808">Transferase</keyword>
<dbReference type="Gene3D" id="3.40.50.720">
    <property type="entry name" value="NAD(P)-binding Rossmann-like Domain"/>
    <property type="match status" value="1"/>
</dbReference>
<evidence type="ECO:0000256" key="1">
    <source>
        <dbReference type="ARBA" id="ARBA00022670"/>
    </source>
</evidence>
<evidence type="ECO:0000256" key="3">
    <source>
        <dbReference type="ARBA" id="ARBA00022801"/>
    </source>
</evidence>
<dbReference type="AlphaFoldDB" id="A0A942E859"/>
<name>A0A942E859_9HYPH</name>
<dbReference type="EMBL" id="JAGWCR010000021">
    <property type="protein sequence ID" value="MBS3652200.1"/>
    <property type="molecule type" value="Genomic_DNA"/>
</dbReference>
<dbReference type="GO" id="GO:0008237">
    <property type="term" value="F:metallopeptidase activity"/>
    <property type="evidence" value="ECO:0007669"/>
    <property type="project" value="UniProtKB-KW"/>
</dbReference>
<dbReference type="RefSeq" id="WP_188257756.1">
    <property type="nucleotide sequence ID" value="NZ_JABVCF010000021.1"/>
</dbReference>
<protein>
    <submittedName>
        <fullName evidence="8">ThiF family adenylyltransferase</fullName>
    </submittedName>
</protein>
<keyword evidence="3" id="KW-0378">Hydrolase</keyword>
<keyword evidence="1" id="KW-0645">Protease</keyword>
<sequence length="742" mass="79900">MWQPETSEPINPDELAVPLACAFAMHVAKACSDFARVVECRRQPENGVEIVTFEIDIGVPQRPVYAINATEVVSVCFVPGNSAPPLIAVGRPDFPDTPHQNLVPEGFPSVLCVDDRPWQDIRGGYTASELMARIQVWFTKACEGELHGDDQPFDPFFLYDGTHEIIVSQDAAKAMNAKGKLSIWAAAQPPRFLIVTSAREGTGANGQLHLHVLHVDVAPEAMRRMRKAPRTLGQLAGLLAERNADLIAPLKQSILEWLATGKTDEDVTWLTCILVRLPQIHPHTGEIGAARPMAFLCADSPGRIGEALGVLSRNGSDAAQAVRYLPMISPEITADGLDGFPIQIAPVHLETDGAGASDLAGRRTDLRELVMIGAGSLGSHLAEYLSREGLFRWTVVDDDVLLPHNVARHTLARVHFGQGKARNIASRLDLIRCDTAPRAIEENVLDVKPSDTLVQALQRADIIIDASASVPVSRWLSDRPDQARRMCAFFTPDGRSAVLMAEAADRSVTLRDLESAYLREILANPTLKDHLRPGQQLRYTGACRALTNQIPASSIAVLSGLLAAGVAEASGDDAAALRFWTMREDGSIDCANAPTSAIKISTSGWTVTLPAALRDDLVARREGALPSETGGPLVGVIDYEAKHLAAIHALATPPDSAGTRAHFIRGTRGLQRLIEEAQSRSGGQVRYIGEWHSHPPGASASPSSTDINQIYQLSLVLDLDGLPALSLIVGEQGMAMLVGKVV</sequence>
<dbReference type="GO" id="GO:0046872">
    <property type="term" value="F:metal ion binding"/>
    <property type="evidence" value="ECO:0007669"/>
    <property type="project" value="UniProtKB-KW"/>
</dbReference>
<dbReference type="Gene3D" id="3.40.140.10">
    <property type="entry name" value="Cytidine Deaminase, domain 2"/>
    <property type="match status" value="1"/>
</dbReference>
<dbReference type="GO" id="GO:0006508">
    <property type="term" value="P:proteolysis"/>
    <property type="evidence" value="ECO:0007669"/>
    <property type="project" value="UniProtKB-KW"/>
</dbReference>
<evidence type="ECO:0000259" key="7">
    <source>
        <dbReference type="Pfam" id="PF14464"/>
    </source>
</evidence>
<keyword evidence="5" id="KW-0482">Metalloprotease</keyword>
<feature type="domain" description="JAB" evidence="7">
    <location>
        <begin position="610"/>
        <end position="714"/>
    </location>
</feature>
<evidence type="ECO:0000256" key="2">
    <source>
        <dbReference type="ARBA" id="ARBA00022723"/>
    </source>
</evidence>
<dbReference type="Proteomes" id="UP000680348">
    <property type="component" value="Unassembled WGS sequence"/>
</dbReference>
<dbReference type="Pfam" id="PF14464">
    <property type="entry name" value="Prok-JAB"/>
    <property type="match status" value="1"/>
</dbReference>
<accession>A0A942E859</accession>
<evidence type="ECO:0000256" key="4">
    <source>
        <dbReference type="ARBA" id="ARBA00022833"/>
    </source>
</evidence>
<evidence type="ECO:0000313" key="8">
    <source>
        <dbReference type="EMBL" id="MBS3652200.1"/>
    </source>
</evidence>
<evidence type="ECO:0000313" key="9">
    <source>
        <dbReference type="Proteomes" id="UP000680348"/>
    </source>
</evidence>
<dbReference type="InterPro" id="IPR028090">
    <property type="entry name" value="JAB_dom_prok"/>
</dbReference>
<dbReference type="GO" id="GO:0016779">
    <property type="term" value="F:nucleotidyltransferase activity"/>
    <property type="evidence" value="ECO:0007669"/>
    <property type="project" value="UniProtKB-KW"/>
</dbReference>
<keyword evidence="2" id="KW-0479">Metal-binding</keyword>
<organism evidence="8 9">
    <name type="scientific">Pseudaminobacter soli</name>
    <name type="common">ex Zhang et al. 2022</name>
    <dbReference type="NCBI Taxonomy" id="2831468"/>
    <lineage>
        <taxon>Bacteria</taxon>
        <taxon>Pseudomonadati</taxon>
        <taxon>Pseudomonadota</taxon>
        <taxon>Alphaproteobacteria</taxon>
        <taxon>Hyphomicrobiales</taxon>
        <taxon>Phyllobacteriaceae</taxon>
        <taxon>Pseudaminobacter</taxon>
    </lineage>
</organism>
<feature type="domain" description="THIF-type NAD/FAD binding fold" evidence="6">
    <location>
        <begin position="369"/>
        <end position="479"/>
    </location>
</feature>
<dbReference type="SUPFAM" id="SSF69572">
    <property type="entry name" value="Activating enzymes of the ubiquitin-like proteins"/>
    <property type="match status" value="1"/>
</dbReference>
<dbReference type="SUPFAM" id="SSF102712">
    <property type="entry name" value="JAB1/MPN domain"/>
    <property type="match status" value="1"/>
</dbReference>
<comment type="caution">
    <text evidence="8">The sequence shown here is derived from an EMBL/GenBank/DDBJ whole genome shotgun (WGS) entry which is preliminary data.</text>
</comment>
<dbReference type="Pfam" id="PF00899">
    <property type="entry name" value="ThiF"/>
    <property type="match status" value="1"/>
</dbReference>
<gene>
    <name evidence="8" type="ORF">KEU06_26750</name>
</gene>